<evidence type="ECO:0000259" key="1">
    <source>
        <dbReference type="Pfam" id="PF07596"/>
    </source>
</evidence>
<evidence type="ECO:0000313" key="3">
    <source>
        <dbReference type="Proteomes" id="UP000325286"/>
    </source>
</evidence>
<protein>
    <recommendedName>
        <fullName evidence="1">DUF1559 domain-containing protein</fullName>
    </recommendedName>
</protein>
<dbReference type="InterPro" id="IPR045584">
    <property type="entry name" value="Pilin-like"/>
</dbReference>
<proteinExistence type="predicted"/>
<dbReference type="OrthoDB" id="241541at2"/>
<dbReference type="PANTHER" id="PTHR30093">
    <property type="entry name" value="GENERAL SECRETION PATHWAY PROTEIN G"/>
    <property type="match status" value="1"/>
</dbReference>
<dbReference type="Gene3D" id="3.30.700.10">
    <property type="entry name" value="Glycoprotein, Type 4 Pilin"/>
    <property type="match status" value="1"/>
</dbReference>
<dbReference type="RefSeq" id="WP_068136055.1">
    <property type="nucleotide sequence ID" value="NZ_CP042914.1"/>
</dbReference>
<dbReference type="InterPro" id="IPR011453">
    <property type="entry name" value="DUF1559"/>
</dbReference>
<reference evidence="2 3" key="1">
    <citation type="submission" date="2019-08" db="EMBL/GenBank/DDBJ databases">
        <title>Deep-cultivation of Planctomycetes and their phenomic and genomic characterization uncovers novel biology.</title>
        <authorList>
            <person name="Wiegand S."/>
            <person name="Jogler M."/>
            <person name="Boedeker C."/>
            <person name="Pinto D."/>
            <person name="Vollmers J."/>
            <person name="Rivas-Marin E."/>
            <person name="Kohn T."/>
            <person name="Peeters S.H."/>
            <person name="Heuer A."/>
            <person name="Rast P."/>
            <person name="Oberbeckmann S."/>
            <person name="Bunk B."/>
            <person name="Jeske O."/>
            <person name="Meyerdierks A."/>
            <person name="Storesund J.E."/>
            <person name="Kallscheuer N."/>
            <person name="Luecker S."/>
            <person name="Lage O.M."/>
            <person name="Pohl T."/>
            <person name="Merkel B.J."/>
            <person name="Hornburger P."/>
            <person name="Mueller R.-W."/>
            <person name="Bruemmer F."/>
            <person name="Labrenz M."/>
            <person name="Spormann A.M."/>
            <person name="Op den Camp H."/>
            <person name="Overmann J."/>
            <person name="Amann R."/>
            <person name="Jetten M.S.M."/>
            <person name="Mascher T."/>
            <person name="Medema M.H."/>
            <person name="Devos D.P."/>
            <person name="Kaster A.-K."/>
            <person name="Ovreas L."/>
            <person name="Rohde M."/>
            <person name="Galperin M.Y."/>
            <person name="Jogler C."/>
        </authorList>
    </citation>
    <scope>NUCLEOTIDE SEQUENCE [LARGE SCALE GENOMIC DNA]</scope>
    <source>
        <strain evidence="2 3">UC8</strain>
    </source>
</reference>
<dbReference type="Pfam" id="PF07596">
    <property type="entry name" value="SBP_bac_10"/>
    <property type="match status" value="1"/>
</dbReference>
<dbReference type="InterPro" id="IPR012902">
    <property type="entry name" value="N_methyl_site"/>
</dbReference>
<evidence type="ECO:0000313" key="2">
    <source>
        <dbReference type="EMBL" id="QEG38098.1"/>
    </source>
</evidence>
<gene>
    <name evidence="2" type="ORF">UC8_00510</name>
</gene>
<keyword evidence="3" id="KW-1185">Reference proteome</keyword>
<dbReference type="Proteomes" id="UP000325286">
    <property type="component" value="Chromosome"/>
</dbReference>
<dbReference type="KEGG" id="rul:UC8_00510"/>
<dbReference type="InterPro" id="IPR027558">
    <property type="entry name" value="Pre_pil_HX9DG_C"/>
</dbReference>
<dbReference type="PROSITE" id="PS00409">
    <property type="entry name" value="PROKAR_NTER_METHYL"/>
    <property type="match status" value="1"/>
</dbReference>
<dbReference type="NCBIfam" id="TIGR04294">
    <property type="entry name" value="pre_pil_HX9DG"/>
    <property type="match status" value="1"/>
</dbReference>
<organism evidence="2 3">
    <name type="scientific">Roseimaritima ulvae</name>
    <dbReference type="NCBI Taxonomy" id="980254"/>
    <lineage>
        <taxon>Bacteria</taxon>
        <taxon>Pseudomonadati</taxon>
        <taxon>Planctomycetota</taxon>
        <taxon>Planctomycetia</taxon>
        <taxon>Pirellulales</taxon>
        <taxon>Pirellulaceae</taxon>
        <taxon>Roseimaritima</taxon>
    </lineage>
</organism>
<dbReference type="SUPFAM" id="SSF54523">
    <property type="entry name" value="Pili subunits"/>
    <property type="match status" value="1"/>
</dbReference>
<accession>A0A5B9QGE6</accession>
<dbReference type="NCBIfam" id="TIGR02532">
    <property type="entry name" value="IV_pilin_GFxxxE"/>
    <property type="match status" value="1"/>
</dbReference>
<dbReference type="Pfam" id="PF07963">
    <property type="entry name" value="N_methyl"/>
    <property type="match status" value="1"/>
</dbReference>
<dbReference type="PANTHER" id="PTHR30093:SF2">
    <property type="entry name" value="TYPE II SECRETION SYSTEM PROTEIN H"/>
    <property type="match status" value="1"/>
</dbReference>
<name>A0A5B9QGE6_9BACT</name>
<feature type="domain" description="DUF1559" evidence="1">
    <location>
        <begin position="34"/>
        <end position="316"/>
    </location>
</feature>
<dbReference type="EMBL" id="CP042914">
    <property type="protein sequence ID" value="QEG38098.1"/>
    <property type="molecule type" value="Genomic_DNA"/>
</dbReference>
<sequence>MKRLSKRTGFTLVELLVVIAIIGVLVGLLLPAVQAAREAARRMSCSNNLKQLGLAMHNYHDTHQRLPAMGVRGMGANTGIWYSWTIATLPFVEQDPMYDAIQNQARPRGPGLPTPWSTASNAFGTSTWKVNIPSFQCPSDAEPSDLRESPSLLNYKVCVGDDYHQNHFIPSQGRNNRGIFQMDRWRKFADITDGLSNTVMLGEVAGGGARNSILGGVAVNLRSWNPASCEARVDPVTRKLTGDLRAEFRPTSGRAWDGRPYFAGFATMVAPNGPSCHWGGVDGNEHMGTLSGQHPGGAQVCNADGSVTFVTETIDSGNQAIDDVADPAGRISPWGLWGARGSRGAGEVSQP</sequence>
<dbReference type="AlphaFoldDB" id="A0A5B9QGE6"/>